<dbReference type="CDD" id="cd00838">
    <property type="entry name" value="MPP_superfamily"/>
    <property type="match status" value="1"/>
</dbReference>
<organism evidence="3 4">
    <name type="scientific">Anatilimnocola aggregata</name>
    <dbReference type="NCBI Taxonomy" id="2528021"/>
    <lineage>
        <taxon>Bacteria</taxon>
        <taxon>Pseudomonadati</taxon>
        <taxon>Planctomycetota</taxon>
        <taxon>Planctomycetia</taxon>
        <taxon>Pirellulales</taxon>
        <taxon>Pirellulaceae</taxon>
        <taxon>Anatilimnocola</taxon>
    </lineage>
</organism>
<evidence type="ECO:0000313" key="4">
    <source>
        <dbReference type="Proteomes" id="UP000315017"/>
    </source>
</evidence>
<dbReference type="RefSeq" id="WP_145100499.1">
    <property type="nucleotide sequence ID" value="NZ_CP036274.1"/>
</dbReference>
<dbReference type="GO" id="GO:0005737">
    <property type="term" value="C:cytoplasm"/>
    <property type="evidence" value="ECO:0007669"/>
    <property type="project" value="TreeGrafter"/>
</dbReference>
<dbReference type="EMBL" id="CP036274">
    <property type="protein sequence ID" value="QDU27784.1"/>
    <property type="molecule type" value="Genomic_DNA"/>
</dbReference>
<dbReference type="InterPro" id="IPR029052">
    <property type="entry name" value="Metallo-depent_PP-like"/>
</dbReference>
<dbReference type="PIRSF" id="PIRSF000883">
    <property type="entry name" value="Pesterase_MJ0912"/>
    <property type="match status" value="1"/>
</dbReference>
<dbReference type="InterPro" id="IPR050126">
    <property type="entry name" value="Ap4A_hydrolase"/>
</dbReference>
<reference evidence="3 4" key="1">
    <citation type="submission" date="2019-02" db="EMBL/GenBank/DDBJ databases">
        <title>Deep-cultivation of Planctomycetes and their phenomic and genomic characterization uncovers novel biology.</title>
        <authorList>
            <person name="Wiegand S."/>
            <person name="Jogler M."/>
            <person name="Boedeker C."/>
            <person name="Pinto D."/>
            <person name="Vollmers J."/>
            <person name="Rivas-Marin E."/>
            <person name="Kohn T."/>
            <person name="Peeters S.H."/>
            <person name="Heuer A."/>
            <person name="Rast P."/>
            <person name="Oberbeckmann S."/>
            <person name="Bunk B."/>
            <person name="Jeske O."/>
            <person name="Meyerdierks A."/>
            <person name="Storesund J.E."/>
            <person name="Kallscheuer N."/>
            <person name="Luecker S."/>
            <person name="Lage O.M."/>
            <person name="Pohl T."/>
            <person name="Merkel B.J."/>
            <person name="Hornburger P."/>
            <person name="Mueller R.-W."/>
            <person name="Bruemmer F."/>
            <person name="Labrenz M."/>
            <person name="Spormann A.M."/>
            <person name="Op den Camp H."/>
            <person name="Overmann J."/>
            <person name="Amann R."/>
            <person name="Jetten M.S.M."/>
            <person name="Mascher T."/>
            <person name="Medema M.H."/>
            <person name="Devos D.P."/>
            <person name="Kaster A.-K."/>
            <person name="Ovreas L."/>
            <person name="Rohde M."/>
            <person name="Galperin M.Y."/>
            <person name="Jogler C."/>
        </authorList>
    </citation>
    <scope>NUCLEOTIDE SEQUENCE [LARGE SCALE GENOMIC DNA]</scope>
    <source>
        <strain evidence="3 4">ETA_A8</strain>
    </source>
</reference>
<dbReference type="OrthoDB" id="9800565at2"/>
<evidence type="ECO:0000259" key="2">
    <source>
        <dbReference type="Pfam" id="PF12850"/>
    </source>
</evidence>
<dbReference type="GO" id="GO:0016791">
    <property type="term" value="F:phosphatase activity"/>
    <property type="evidence" value="ECO:0007669"/>
    <property type="project" value="TreeGrafter"/>
</dbReference>
<proteinExistence type="inferred from homology"/>
<dbReference type="PANTHER" id="PTHR42850">
    <property type="entry name" value="METALLOPHOSPHOESTERASE"/>
    <property type="match status" value="1"/>
</dbReference>
<dbReference type="PANTHER" id="PTHR42850:SF2">
    <property type="entry name" value="BLL5683 PROTEIN"/>
    <property type="match status" value="1"/>
</dbReference>
<sequence length="249" mass="28016">MRRAILSDIHGNIEALDAVLADVQTQSVDEIACLGDIVGYGPNPRQCVDKVMNFAWSVLGNHDQGALYDPEGFSSGAERAIFWTRDQLENSQEDSAAIARRWEYLSELPRVKRDGRLMFVHGSARNPLSEYVFPEDIYNPRKLERIFALIERFCFQGHTHVPGVFTEDGKFLSPGEINNKYTLAGNKAMFNVGSVGQPRDGDPRASYVIQTDTHVEFRRVAYPVAKTIEKIKAVPELDPFLGDRLRDGK</sequence>
<feature type="domain" description="Calcineurin-like phosphoesterase" evidence="2">
    <location>
        <begin position="1"/>
        <end position="211"/>
    </location>
</feature>
<protein>
    <submittedName>
        <fullName evidence="3">Phosphodiesterase</fullName>
    </submittedName>
</protein>
<gene>
    <name evidence="3" type="ORF">ETAA8_28750</name>
</gene>
<dbReference type="Gene3D" id="3.60.21.10">
    <property type="match status" value="1"/>
</dbReference>
<name>A0A517YC34_9BACT</name>
<dbReference type="KEGG" id="aagg:ETAA8_28750"/>
<dbReference type="Pfam" id="PF12850">
    <property type="entry name" value="Metallophos_2"/>
    <property type="match status" value="1"/>
</dbReference>
<keyword evidence="4" id="KW-1185">Reference proteome</keyword>
<dbReference type="SUPFAM" id="SSF56300">
    <property type="entry name" value="Metallo-dependent phosphatases"/>
    <property type="match status" value="1"/>
</dbReference>
<accession>A0A517YC34</accession>
<dbReference type="Proteomes" id="UP000315017">
    <property type="component" value="Chromosome"/>
</dbReference>
<dbReference type="InterPro" id="IPR024654">
    <property type="entry name" value="Calcineurin-like_PHP_lpxH"/>
</dbReference>
<evidence type="ECO:0000256" key="1">
    <source>
        <dbReference type="ARBA" id="ARBA00008950"/>
    </source>
</evidence>
<comment type="similarity">
    <text evidence="1">Belongs to the metallophosphoesterase superfamily. YfcE family.</text>
</comment>
<dbReference type="AlphaFoldDB" id="A0A517YC34"/>
<dbReference type="InterPro" id="IPR011152">
    <property type="entry name" value="Pesterase_MJ0912"/>
</dbReference>
<evidence type="ECO:0000313" key="3">
    <source>
        <dbReference type="EMBL" id="QDU27784.1"/>
    </source>
</evidence>